<proteinExistence type="predicted"/>
<dbReference type="Pfam" id="PF13610">
    <property type="entry name" value="DDE_Tnp_IS240"/>
    <property type="match status" value="1"/>
</dbReference>
<evidence type="ECO:0000313" key="4">
    <source>
        <dbReference type="Proteomes" id="UP000056750"/>
    </source>
</evidence>
<feature type="domain" description="DDE" evidence="2">
    <location>
        <begin position="3"/>
        <end position="83"/>
    </location>
</feature>
<name>A0ABN4LUX1_9ALTE</name>
<dbReference type="EMBL" id="CP013927">
    <property type="protein sequence ID" value="AMJ76685.1"/>
    <property type="molecule type" value="Genomic_DNA"/>
</dbReference>
<protein>
    <recommendedName>
        <fullName evidence="2">DDE domain-containing protein</fullName>
    </recommendedName>
</protein>
<gene>
    <name evidence="3" type="ORF">AVL57_00650</name>
</gene>
<keyword evidence="4" id="KW-1185">Reference proteome</keyword>
<evidence type="ECO:0000256" key="1">
    <source>
        <dbReference type="SAM" id="MobiDB-lite"/>
    </source>
</evidence>
<keyword evidence="3" id="KW-0614">Plasmid</keyword>
<sequence length="97" mass="11264">MVQDGEVLDVYLQTKRDSAAVKRFFRRSLKRHGEEPRKNVKDKLWSYVVAHRELIPGTLHSNNESENNSGKKSHKSTKMRERVLCGNLSLLLKPNDF</sequence>
<dbReference type="Proteomes" id="UP000056750">
    <property type="component" value="Plasmid pASTE61-200"/>
</dbReference>
<geneLocation type="plasmid" evidence="3 4">
    <name>pASTE61-200</name>
</geneLocation>
<dbReference type="RefSeq" id="WP_061093726.1">
    <property type="nucleotide sequence ID" value="NZ_CP013927.1"/>
</dbReference>
<evidence type="ECO:0000259" key="2">
    <source>
        <dbReference type="Pfam" id="PF13610"/>
    </source>
</evidence>
<organism evidence="3 4">
    <name type="scientific">Alteromonas stellipolaris</name>
    <dbReference type="NCBI Taxonomy" id="233316"/>
    <lineage>
        <taxon>Bacteria</taxon>
        <taxon>Pseudomonadati</taxon>
        <taxon>Pseudomonadota</taxon>
        <taxon>Gammaproteobacteria</taxon>
        <taxon>Alteromonadales</taxon>
        <taxon>Alteromonadaceae</taxon>
        <taxon>Alteromonas/Salinimonas group</taxon>
        <taxon>Alteromonas</taxon>
    </lineage>
</organism>
<evidence type="ECO:0000313" key="3">
    <source>
        <dbReference type="EMBL" id="AMJ76685.1"/>
    </source>
</evidence>
<accession>A0ABN4LUX1</accession>
<dbReference type="InterPro" id="IPR052183">
    <property type="entry name" value="IS_Transposase"/>
</dbReference>
<feature type="region of interest" description="Disordered" evidence="1">
    <location>
        <begin position="56"/>
        <end position="79"/>
    </location>
</feature>
<dbReference type="PANTHER" id="PTHR35528">
    <property type="entry name" value="BLL1675 PROTEIN"/>
    <property type="match status" value="1"/>
</dbReference>
<feature type="compositionally biased region" description="Low complexity" evidence="1">
    <location>
        <begin position="60"/>
        <end position="70"/>
    </location>
</feature>
<dbReference type="InterPro" id="IPR032874">
    <property type="entry name" value="DDE_dom"/>
</dbReference>
<dbReference type="PANTHER" id="PTHR35528:SF3">
    <property type="entry name" value="BLL1675 PROTEIN"/>
    <property type="match status" value="1"/>
</dbReference>
<reference evidence="3 4" key="1">
    <citation type="submission" date="2015-12" db="EMBL/GenBank/DDBJ databases">
        <title>Intraspecies pangenome expansion in the marine bacterium Alteromonas.</title>
        <authorList>
            <person name="Lopez-Perez M."/>
            <person name="Rodriguez-Valera F."/>
        </authorList>
    </citation>
    <scope>NUCLEOTIDE SEQUENCE [LARGE SCALE GENOMIC DNA]</scope>
    <source>
        <strain evidence="3 4">LMG 21861</strain>
        <plasmid evidence="3 4">pASTE61-200</plasmid>
    </source>
</reference>